<evidence type="ECO:0000256" key="3">
    <source>
        <dbReference type="ARBA" id="ARBA00022553"/>
    </source>
</evidence>
<evidence type="ECO:0000256" key="5">
    <source>
        <dbReference type="ARBA" id="ARBA00022723"/>
    </source>
</evidence>
<dbReference type="SUPFAM" id="SSF81653">
    <property type="entry name" value="Calcium ATPase, transduction domain A"/>
    <property type="match status" value="1"/>
</dbReference>
<feature type="transmembrane region" description="Helical" evidence="13">
    <location>
        <begin position="1336"/>
        <end position="1355"/>
    </location>
</feature>
<evidence type="ECO:0000256" key="12">
    <source>
        <dbReference type="ARBA" id="ARBA00049360"/>
    </source>
</evidence>
<dbReference type="SUPFAM" id="SSF81665">
    <property type="entry name" value="Calcium ATPase, transmembrane domain M"/>
    <property type="match status" value="1"/>
</dbReference>
<proteinExistence type="inferred from homology"/>
<comment type="caution">
    <text evidence="17">The sequence shown here is derived from an EMBL/GenBank/DDBJ whole genome shotgun (WGS) entry which is preliminary data.</text>
</comment>
<evidence type="ECO:0000256" key="10">
    <source>
        <dbReference type="ARBA" id="ARBA00022989"/>
    </source>
</evidence>
<reference evidence="17 18" key="1">
    <citation type="submission" date="2015-10" db="EMBL/GenBank/DDBJ databases">
        <title>Draft genomes sequences of Candida glabrata isolates 1A, 1B, 2A, 2B, 3A and 3B.</title>
        <authorList>
            <person name="Haavelsrud O.E."/>
            <person name="Gaustad P."/>
        </authorList>
    </citation>
    <scope>NUCLEOTIDE SEQUENCE [LARGE SCALE GENOMIC DNA]</scope>
    <source>
        <strain evidence="17">910700640</strain>
    </source>
</reference>
<evidence type="ECO:0000256" key="1">
    <source>
        <dbReference type="ARBA" id="ARBA00004141"/>
    </source>
</evidence>
<dbReference type="InterPro" id="IPR036412">
    <property type="entry name" value="HAD-like_sf"/>
</dbReference>
<dbReference type="Proteomes" id="UP000054886">
    <property type="component" value="Unassembled WGS sequence"/>
</dbReference>
<feature type="domain" description="P-type ATPase A" evidence="15">
    <location>
        <begin position="540"/>
        <end position="667"/>
    </location>
</feature>
<dbReference type="Pfam" id="PF12409">
    <property type="entry name" value="P5-ATPase"/>
    <property type="match status" value="1"/>
</dbReference>
<feature type="transmembrane region" description="Helical" evidence="13">
    <location>
        <begin position="502"/>
        <end position="522"/>
    </location>
</feature>
<feature type="transmembrane region" description="Helical" evidence="13">
    <location>
        <begin position="1216"/>
        <end position="1240"/>
    </location>
</feature>
<keyword evidence="8 13" id="KW-0460">Magnesium</keyword>
<dbReference type="InterPro" id="IPR023214">
    <property type="entry name" value="HAD_sf"/>
</dbReference>
<dbReference type="InterPro" id="IPR047819">
    <property type="entry name" value="P5A-ATPase_N"/>
</dbReference>
<evidence type="ECO:0000256" key="11">
    <source>
        <dbReference type="ARBA" id="ARBA00023136"/>
    </source>
</evidence>
<dbReference type="FunFam" id="3.40.50.1000:FF:000068">
    <property type="entry name" value="Cation-transporting ATPase"/>
    <property type="match status" value="1"/>
</dbReference>
<feature type="transmembrane region" description="Helical" evidence="13">
    <location>
        <begin position="1252"/>
        <end position="1269"/>
    </location>
</feature>
<comment type="similarity">
    <text evidence="2 13">Belongs to the cation transport ATPase (P-type) (TC 3.A.3) family. Type V subfamily.</text>
</comment>
<dbReference type="GO" id="GO:0019829">
    <property type="term" value="F:ATPase-coupled monoatomic cation transmembrane transporter activity"/>
    <property type="evidence" value="ECO:0007669"/>
    <property type="project" value="UniProtKB-UniRule"/>
</dbReference>
<dbReference type="InterPro" id="IPR006544">
    <property type="entry name" value="P-type_TPase_V"/>
</dbReference>
<feature type="transmembrane region" description="Helical" evidence="13">
    <location>
        <begin position="1367"/>
        <end position="1385"/>
    </location>
</feature>
<sequence length="1452" mass="164412">MPYSQHGSSSHAQRTRASFSSARSNATSATLTSSVIIDHNNSESYAGAAFEAVPSSIVSFHRPHSFQSSHMMGSSLNSNMLERTTGAIHETEPLYQGNDHSRSSSNNRNFRFFTDEQVSQAEGIATLENTDYDIDWDAAPAYEQENRAGSYMGSRRSSIRDISRRSSLSTSPYGSIDHRGRSASKSRPRYDQVYQTSTHSSSSLSRYSVRERIPVEVEDQDDNSLDVHSSDQSLASSHSNTSNYGGNEGSVNPHDDTTQRKSQNHHEFLKPQYHDKFYPEFKADRHIQRAYISEEDMVIVIAGYKTSKFMSLVYNLLCIFTLGGLFLIGKWLPKYKVRIVGRKAPLAKAEWLVLENEHGEFTIEEPTREWYNRTLSTILMLDSKTETEEFEHGFQRHHHTSEENPNLPILISFQYRYIKFVYSPLDDIFKTNNNWVDFDWVDLETTSKGLSSGIQEDRVLAFDKNQINLKMKTTSQILFDEVLHPFYIFQVLSIILWSLDEYYYYAGCIFLISLLSILDTLIETKKISRTLTEMSHFNCEVRVLREGFWSSIHSSELVPGDIYEISDPNLNLLPCDSILLSGDCIVNESMLTGESVPVSKYPASEETILQLFDDFQSTQISTFLSKSFLFNGTTLIRAKIPNGGSVALAMAVRTGFSTTKGSLIRSMVFPKPSGFKFYSDSFKYIGFMAIIAVFGFSISCINFIKLGLDKRTMILRALDIITIVVPPALPATLTIGTSFALNRLKEKGIFCIAPTRVNIGGKIDVMCFDKTGTLTEDGLDVLGVRVSCAATRNKASFSDLISDTHDIFPKFSLKDCSNPDDYKRRNFLISLLTCHSLRVVDGELLGDPLDFKMFQFTGWSYEEDFQNHQFHSLYEERHEGQNFPENNDIIPAIVHPNDSDERNKFVQNDPNNILGIIRSFEFLSELRRMSVIVKPNNENVYWAYTKGAPEVIIDICNPATLPSDYDDILNFYTHSGYRVIACAGKTLPKNTWLYSQKVRREEVESNMEFLGFIIFQNKLKDATSPTLSKLKTANIRTVMCTGDNVLTAISVGKECQLITEDRVYVPTVAYSDMTVQPVIHWNEISNAEHILDTFTLQPIDDYSGPYTLAITGEVFRIIFSNQDNYSEEYVNEILLKGSIFARMSPDEKHELVEQLQKMDYTVGFCGDGANDCGALKAADVGISLSEAEASVAAPFTSKIFDITCVLDVIKEGRASLVTSFACFQYMSLYSAIQFISITILYSRGSNLGDFQFLYIDLLLIIPIAVTMSWSKPYHELAKKRPSANLVSPKILVPLILDIVFLFLFQFLPWIWIQGRPWYIKPIVGGDDAVQSSDNTVLFYISNFQYILTSVVLSIGPPYREPVHHNVQYVRGIALSVLVSFVIMLVNPDSKLGNLLQLTSIPTGLIILIPIWCMLNYYVLTHVPPKVKQYFRKQRSSKLYKNILRDQSQQYVV</sequence>
<dbReference type="Gene3D" id="3.40.1110.10">
    <property type="entry name" value="Calcium-transporting ATPase, cytoplasmic domain N"/>
    <property type="match status" value="1"/>
</dbReference>
<dbReference type="InterPro" id="IPR018303">
    <property type="entry name" value="ATPase_P-typ_P_site"/>
</dbReference>
<dbReference type="InterPro" id="IPR001757">
    <property type="entry name" value="P_typ_ATPase"/>
</dbReference>
<dbReference type="FunFam" id="3.40.1110.10:FF:000125">
    <property type="entry name" value="Cation-transporting ATPase"/>
    <property type="match status" value="1"/>
</dbReference>
<dbReference type="VEuPathDB" id="FungiDB:CAGL0M11308g"/>
<keyword evidence="10 13" id="KW-1133">Transmembrane helix</keyword>
<dbReference type="InterPro" id="IPR023299">
    <property type="entry name" value="ATPase_P-typ_cyto_dom_N"/>
</dbReference>
<comment type="catalytic activity">
    <reaction evidence="12 13">
        <text>ATP + H2O = ADP + phosphate + H(+)</text>
        <dbReference type="Rhea" id="RHEA:13065"/>
        <dbReference type="ChEBI" id="CHEBI:15377"/>
        <dbReference type="ChEBI" id="CHEBI:15378"/>
        <dbReference type="ChEBI" id="CHEBI:30616"/>
        <dbReference type="ChEBI" id="CHEBI:43474"/>
        <dbReference type="ChEBI" id="CHEBI:456216"/>
    </reaction>
</comment>
<dbReference type="GO" id="GO:0005524">
    <property type="term" value="F:ATP binding"/>
    <property type="evidence" value="ECO:0007669"/>
    <property type="project" value="UniProtKB-UniRule"/>
</dbReference>
<feature type="compositionally biased region" description="Basic and acidic residues" evidence="14">
    <location>
        <begin position="253"/>
        <end position="264"/>
    </location>
</feature>
<dbReference type="VEuPathDB" id="FungiDB:B1J91_M11308g"/>
<evidence type="ECO:0000256" key="7">
    <source>
        <dbReference type="ARBA" id="ARBA00022840"/>
    </source>
</evidence>
<evidence type="ECO:0000256" key="6">
    <source>
        <dbReference type="ARBA" id="ARBA00022741"/>
    </source>
</evidence>
<dbReference type="GO" id="GO:0016887">
    <property type="term" value="F:ATP hydrolysis activity"/>
    <property type="evidence" value="ECO:0007669"/>
    <property type="project" value="InterPro"/>
</dbReference>
<keyword evidence="6 13" id="KW-0547">Nucleotide-binding</keyword>
<dbReference type="Pfam" id="PF13246">
    <property type="entry name" value="Cation_ATPase"/>
    <property type="match status" value="1"/>
</dbReference>
<name>A0A0W0CL49_CANGB</name>
<dbReference type="Pfam" id="PF00122">
    <property type="entry name" value="E1-E2_ATPase"/>
    <property type="match status" value="1"/>
</dbReference>
<keyword evidence="4 13" id="KW-0812">Transmembrane</keyword>
<dbReference type="GO" id="GO:0008270">
    <property type="term" value="F:zinc ion binding"/>
    <property type="evidence" value="ECO:0007669"/>
    <property type="project" value="EnsemblFungi"/>
</dbReference>
<dbReference type="NCBIfam" id="TIGR01494">
    <property type="entry name" value="ATPase_P-type"/>
    <property type="match status" value="1"/>
</dbReference>
<feature type="transmembrane region" description="Helical" evidence="13">
    <location>
        <begin position="312"/>
        <end position="332"/>
    </location>
</feature>
<keyword evidence="9 13" id="KW-1278">Translocase</keyword>
<dbReference type="SUPFAM" id="SSF56784">
    <property type="entry name" value="HAD-like"/>
    <property type="match status" value="1"/>
</dbReference>
<evidence type="ECO:0000256" key="9">
    <source>
        <dbReference type="ARBA" id="ARBA00022967"/>
    </source>
</evidence>
<dbReference type="FunFam" id="1.20.1110.10:FF:000032">
    <property type="entry name" value="Cation-transporting ATPase"/>
    <property type="match status" value="1"/>
</dbReference>
<dbReference type="PRINTS" id="PR00119">
    <property type="entry name" value="CATATPASE"/>
</dbReference>
<dbReference type="InterPro" id="IPR023298">
    <property type="entry name" value="ATPase_P-typ_TM_dom_sf"/>
</dbReference>
<feature type="compositionally biased region" description="Low complexity" evidence="14">
    <location>
        <begin position="192"/>
        <end position="207"/>
    </location>
</feature>
<keyword evidence="5 13" id="KW-0479">Metal-binding</keyword>
<gene>
    <name evidence="17" type="ORF">AO440_004341</name>
</gene>
<dbReference type="GO" id="GO:1903135">
    <property type="term" value="F:cupric ion binding"/>
    <property type="evidence" value="ECO:0007669"/>
    <property type="project" value="EnsemblFungi"/>
</dbReference>
<dbReference type="GO" id="GO:1990816">
    <property type="term" value="C:vacuole-mitochondrion membrane contact site"/>
    <property type="evidence" value="ECO:0007669"/>
    <property type="project" value="EnsemblFungi"/>
</dbReference>
<dbReference type="EMBL" id="LLZZ01000139">
    <property type="protein sequence ID" value="KTB00327.1"/>
    <property type="molecule type" value="Genomic_DNA"/>
</dbReference>
<dbReference type="PANTHER" id="PTHR45630">
    <property type="entry name" value="CATION-TRANSPORTING ATPASE-RELATED"/>
    <property type="match status" value="1"/>
</dbReference>
<comment type="subcellular location">
    <subcellularLocation>
        <location evidence="1 13">Membrane</location>
        <topology evidence="1 13">Multi-pass membrane protein</topology>
    </subcellularLocation>
</comment>
<dbReference type="SUPFAM" id="SSF81660">
    <property type="entry name" value="Metal cation-transporting ATPase, ATP-binding domain N"/>
    <property type="match status" value="1"/>
</dbReference>
<dbReference type="VEuPathDB" id="FungiDB:GVI51_M11253"/>
<dbReference type="GO" id="GO:0030145">
    <property type="term" value="F:manganese ion binding"/>
    <property type="evidence" value="ECO:0007669"/>
    <property type="project" value="EnsemblFungi"/>
</dbReference>
<evidence type="ECO:0000259" key="15">
    <source>
        <dbReference type="Pfam" id="PF00122"/>
    </source>
</evidence>
<dbReference type="GO" id="GO:0030026">
    <property type="term" value="P:intracellular manganese ion homeostasis"/>
    <property type="evidence" value="ECO:0007669"/>
    <property type="project" value="EnsemblFungi"/>
</dbReference>
<evidence type="ECO:0000313" key="18">
    <source>
        <dbReference type="Proteomes" id="UP000054886"/>
    </source>
</evidence>
<evidence type="ECO:0000256" key="13">
    <source>
        <dbReference type="RuleBase" id="RU362082"/>
    </source>
</evidence>
<feature type="compositionally biased region" description="Low complexity" evidence="14">
    <location>
        <begin position="230"/>
        <end position="239"/>
    </location>
</feature>
<dbReference type="SFLD" id="SFLDG00002">
    <property type="entry name" value="C1.7:_P-type_atpase_like"/>
    <property type="match status" value="1"/>
</dbReference>
<dbReference type="InterPro" id="IPR008250">
    <property type="entry name" value="ATPase_P-typ_transduc_dom_A_sf"/>
</dbReference>
<dbReference type="CDD" id="cd07542">
    <property type="entry name" value="P-type_ATPase_cation"/>
    <property type="match status" value="1"/>
</dbReference>
<dbReference type="PROSITE" id="PS01229">
    <property type="entry name" value="COF_2"/>
    <property type="match status" value="1"/>
</dbReference>
<evidence type="ECO:0000313" key="17">
    <source>
        <dbReference type="EMBL" id="KTB00327.1"/>
    </source>
</evidence>
<evidence type="ECO:0000256" key="8">
    <source>
        <dbReference type="ARBA" id="ARBA00022842"/>
    </source>
</evidence>
<protein>
    <recommendedName>
        <fullName evidence="13">Cation-transporting ATPase</fullName>
        <ecNumber evidence="13">7.2.2.-</ecNumber>
    </recommendedName>
</protein>
<evidence type="ECO:0000256" key="2">
    <source>
        <dbReference type="ARBA" id="ARBA00006000"/>
    </source>
</evidence>
<dbReference type="PROSITE" id="PS00154">
    <property type="entry name" value="ATPASE_E1_E2"/>
    <property type="match status" value="1"/>
</dbReference>
<accession>A0A0W0CL49</accession>
<dbReference type="Gene3D" id="2.70.150.10">
    <property type="entry name" value="Calcium-transporting ATPase, cytoplasmic transduction domain A"/>
    <property type="match status" value="1"/>
</dbReference>
<dbReference type="PANTHER" id="PTHR45630:SF8">
    <property type="entry name" value="CATION-TRANSPORTING ATPASE"/>
    <property type="match status" value="1"/>
</dbReference>
<dbReference type="NCBIfam" id="TIGR01657">
    <property type="entry name" value="P-ATPase-V"/>
    <property type="match status" value="1"/>
</dbReference>
<dbReference type="GO" id="GO:0006874">
    <property type="term" value="P:intracellular calcium ion homeostasis"/>
    <property type="evidence" value="ECO:0007669"/>
    <property type="project" value="TreeGrafter"/>
</dbReference>
<dbReference type="SFLD" id="SFLDF00027">
    <property type="entry name" value="p-type_atpase"/>
    <property type="match status" value="1"/>
</dbReference>
<feature type="transmembrane region" description="Helical" evidence="13">
    <location>
        <begin position="684"/>
        <end position="708"/>
    </location>
</feature>
<feature type="transmembrane region" description="Helical" evidence="13">
    <location>
        <begin position="477"/>
        <end position="496"/>
    </location>
</feature>
<keyword evidence="7 13" id="KW-0067">ATP-binding</keyword>
<feature type="region of interest" description="Disordered" evidence="14">
    <location>
        <begin position="1"/>
        <end position="24"/>
    </location>
</feature>
<keyword evidence="3" id="KW-0597">Phosphoprotein</keyword>
<dbReference type="InterPro" id="IPR044492">
    <property type="entry name" value="P_typ_ATPase_HD_dom"/>
</dbReference>
<dbReference type="Gene3D" id="3.40.50.1000">
    <property type="entry name" value="HAD superfamily/HAD-like"/>
    <property type="match status" value="1"/>
</dbReference>
<evidence type="ECO:0000256" key="4">
    <source>
        <dbReference type="ARBA" id="ARBA00022692"/>
    </source>
</evidence>
<dbReference type="InterPro" id="IPR047821">
    <property type="entry name" value="P5B-type_ATPase"/>
</dbReference>
<dbReference type="FunFam" id="2.70.150.10:FF:000057">
    <property type="entry name" value="Cation-transporting ATPase"/>
    <property type="match status" value="1"/>
</dbReference>
<dbReference type="GO" id="GO:0000329">
    <property type="term" value="C:fungal-type vacuole membrane"/>
    <property type="evidence" value="ECO:0007669"/>
    <property type="project" value="EnsemblFungi"/>
</dbReference>
<evidence type="ECO:0000256" key="14">
    <source>
        <dbReference type="SAM" id="MobiDB-lite"/>
    </source>
</evidence>
<dbReference type="GO" id="GO:0015662">
    <property type="term" value="F:P-type ion transporter activity"/>
    <property type="evidence" value="ECO:0007669"/>
    <property type="project" value="InterPro"/>
</dbReference>
<feature type="transmembrane region" description="Helical" evidence="13">
    <location>
        <begin position="1290"/>
        <end position="1312"/>
    </location>
</feature>
<feature type="region of interest" description="Disordered" evidence="14">
    <location>
        <begin position="147"/>
        <end position="264"/>
    </location>
</feature>
<feature type="transmembrane region" description="Helical" evidence="13">
    <location>
        <begin position="720"/>
        <end position="741"/>
    </location>
</feature>
<dbReference type="GO" id="GO:0006882">
    <property type="term" value="P:intracellular zinc ion homeostasis"/>
    <property type="evidence" value="ECO:0007669"/>
    <property type="project" value="EnsemblFungi"/>
</dbReference>
<feature type="transmembrane region" description="Helical" evidence="13">
    <location>
        <begin position="1397"/>
        <end position="1419"/>
    </location>
</feature>
<dbReference type="EC" id="7.2.2.-" evidence="13"/>
<feature type="domain" description="P5B-type ATPase N-terminal" evidence="16">
    <location>
        <begin position="295"/>
        <end position="423"/>
    </location>
</feature>
<evidence type="ECO:0000259" key="16">
    <source>
        <dbReference type="Pfam" id="PF12409"/>
    </source>
</evidence>
<keyword evidence="11 13" id="KW-0472">Membrane</keyword>
<dbReference type="InterPro" id="IPR059000">
    <property type="entry name" value="ATPase_P-type_domA"/>
</dbReference>
<dbReference type="VEuPathDB" id="FungiDB:GWK60_M11231"/>
<organism evidence="17 18">
    <name type="scientific">Candida glabrata</name>
    <name type="common">Yeast</name>
    <name type="synonym">Torulopsis glabrata</name>
    <dbReference type="NCBI Taxonomy" id="5478"/>
    <lineage>
        <taxon>Eukaryota</taxon>
        <taxon>Fungi</taxon>
        <taxon>Dikarya</taxon>
        <taxon>Ascomycota</taxon>
        <taxon>Saccharomycotina</taxon>
        <taxon>Saccharomycetes</taxon>
        <taxon>Saccharomycetales</taxon>
        <taxon>Saccharomycetaceae</taxon>
        <taxon>Nakaseomyces</taxon>
    </lineage>
</organism>
<dbReference type="SFLD" id="SFLDS00003">
    <property type="entry name" value="Haloacid_Dehalogenase"/>
    <property type="match status" value="1"/>
</dbReference>